<dbReference type="PANTHER" id="PTHR12818:SF0">
    <property type="entry name" value="TRNA (ADENINE(37)-N6)-METHYLTRANSFERASE"/>
    <property type="match status" value="1"/>
</dbReference>
<dbReference type="InterPro" id="IPR040372">
    <property type="entry name" value="YaeB-like"/>
</dbReference>
<keyword evidence="1" id="KW-0949">S-adenosyl-L-methionine</keyword>
<dbReference type="EMBL" id="JAUSVL010000001">
    <property type="protein sequence ID" value="MDQ0288425.1"/>
    <property type="molecule type" value="Genomic_DNA"/>
</dbReference>
<dbReference type="Gene3D" id="2.40.30.70">
    <property type="entry name" value="YaeB-like"/>
    <property type="match status" value="1"/>
</dbReference>
<dbReference type="NCBIfam" id="TIGR00104">
    <property type="entry name" value="tRNA_TsaA"/>
    <property type="match status" value="1"/>
</dbReference>
<dbReference type="CDD" id="cd09281">
    <property type="entry name" value="UPF0066"/>
    <property type="match status" value="1"/>
</dbReference>
<dbReference type="InterPro" id="IPR036414">
    <property type="entry name" value="YaeB_N_sf"/>
</dbReference>
<gene>
    <name evidence="4" type="ORF">J3R75_000532</name>
</gene>
<evidence type="ECO:0000259" key="3">
    <source>
        <dbReference type="PROSITE" id="PS51668"/>
    </source>
</evidence>
<dbReference type="InterPro" id="IPR023368">
    <property type="entry name" value="UPF0066_cons_site"/>
</dbReference>
<evidence type="ECO:0000313" key="5">
    <source>
        <dbReference type="Proteomes" id="UP001238163"/>
    </source>
</evidence>
<keyword evidence="4" id="KW-0489">Methyltransferase</keyword>
<protein>
    <submittedName>
        <fullName evidence="4">tRNA-Thr(GGU) m(6)t(6)A37 methyltransferase TsaA</fullName>
    </submittedName>
</protein>
<keyword evidence="4" id="KW-0808">Transferase</keyword>
<dbReference type="GO" id="GO:0008168">
    <property type="term" value="F:methyltransferase activity"/>
    <property type="evidence" value="ECO:0007669"/>
    <property type="project" value="UniProtKB-KW"/>
</dbReference>
<reference evidence="4" key="1">
    <citation type="submission" date="2023-07" db="EMBL/GenBank/DDBJ databases">
        <title>Genomic Encyclopedia of Type Strains, Phase IV (KMG-IV): sequencing the most valuable type-strain genomes for metagenomic binning, comparative biology and taxonomic classification.</title>
        <authorList>
            <person name="Goeker M."/>
        </authorList>
    </citation>
    <scope>NUCLEOTIDE SEQUENCE</scope>
    <source>
        <strain evidence="4">DSM 24202</strain>
    </source>
</reference>
<comment type="caution">
    <text evidence="4">The sequence shown here is derived from an EMBL/GenBank/DDBJ whole genome shotgun (WGS) entry which is preliminary data.</text>
</comment>
<keyword evidence="5" id="KW-1185">Reference proteome</keyword>
<dbReference type="PROSITE" id="PS51668">
    <property type="entry name" value="TSAA_2"/>
    <property type="match status" value="1"/>
</dbReference>
<dbReference type="InterPro" id="IPR036413">
    <property type="entry name" value="YaeB-like_sf"/>
</dbReference>
<sequence>MPNHPTPSPADAPLALTPIGTFHADAKYAYDVPRQAVLADSNRGVITLRPDGNFQDALRDLDGFSHIWVLFWFHRNQHWRPVVRPPCHRNRKVGVFASRAPYRPNPIGLSCVELVAIKGLDIIIARHDLLDGTPILDIKPYLPYADAFPDADPGWTRDDDNARFTVRFADNAHQQLCWLEMNGLTCLRPFILNHLSYEPLNPRRHRLEAVCDDSAILAYRTWRAFYHCDPQQRSITVLNVFSAYNNDEISDSQDKYRDKALHRRYTQAQPGAGPASK</sequence>
<dbReference type="AlphaFoldDB" id="A0AAE3VDE5"/>
<dbReference type="PROSITE" id="PS01318">
    <property type="entry name" value="TSAA_1"/>
    <property type="match status" value="1"/>
</dbReference>
<accession>A0AAE3VDE5</accession>
<dbReference type="Proteomes" id="UP001238163">
    <property type="component" value="Unassembled WGS sequence"/>
</dbReference>
<dbReference type="RefSeq" id="WP_307259749.1">
    <property type="nucleotide sequence ID" value="NZ_JAUSVL010000001.1"/>
</dbReference>
<name>A0AAE3VDE5_9BACT</name>
<dbReference type="Pfam" id="PF01980">
    <property type="entry name" value="TrmO_N"/>
    <property type="match status" value="1"/>
</dbReference>
<feature type="domain" description="TsaA-like" evidence="3">
    <location>
        <begin position="16"/>
        <end position="150"/>
    </location>
</feature>
<dbReference type="InterPro" id="IPR023370">
    <property type="entry name" value="TrmO-like_N"/>
</dbReference>
<dbReference type="PANTHER" id="PTHR12818">
    <property type="entry name" value="TRNA (ADENINE(37)-N6)-METHYLTRANSFERASE"/>
    <property type="match status" value="1"/>
</dbReference>
<proteinExistence type="inferred from homology"/>
<evidence type="ECO:0000256" key="1">
    <source>
        <dbReference type="ARBA" id="ARBA00022691"/>
    </source>
</evidence>
<evidence type="ECO:0000313" key="4">
    <source>
        <dbReference type="EMBL" id="MDQ0288425.1"/>
    </source>
</evidence>
<comment type="similarity">
    <text evidence="2">Belongs to the tRNA methyltransferase O family.</text>
</comment>
<dbReference type="SUPFAM" id="SSF118196">
    <property type="entry name" value="YaeB-like"/>
    <property type="match status" value="1"/>
</dbReference>
<dbReference type="GO" id="GO:0032259">
    <property type="term" value="P:methylation"/>
    <property type="evidence" value="ECO:0007669"/>
    <property type="project" value="UniProtKB-KW"/>
</dbReference>
<organism evidence="4 5">
    <name type="scientific">Oligosphaera ethanolica</name>
    <dbReference type="NCBI Taxonomy" id="760260"/>
    <lineage>
        <taxon>Bacteria</taxon>
        <taxon>Pseudomonadati</taxon>
        <taxon>Lentisphaerota</taxon>
        <taxon>Oligosphaeria</taxon>
        <taxon>Oligosphaerales</taxon>
        <taxon>Oligosphaeraceae</taxon>
        <taxon>Oligosphaera</taxon>
    </lineage>
</organism>
<evidence type="ECO:0000256" key="2">
    <source>
        <dbReference type="ARBA" id="ARBA00033753"/>
    </source>
</evidence>